<evidence type="ECO:0000259" key="7">
    <source>
        <dbReference type="PROSITE" id="PS51898"/>
    </source>
</evidence>
<organism evidence="9 10">
    <name type="scientific">Desulforamulus reducens (strain ATCC BAA-1160 / DSM 100696 / MI-1)</name>
    <name type="common">Desulfotomaculum reducens</name>
    <dbReference type="NCBI Taxonomy" id="349161"/>
    <lineage>
        <taxon>Bacteria</taxon>
        <taxon>Bacillati</taxon>
        <taxon>Bacillota</taxon>
        <taxon>Clostridia</taxon>
        <taxon>Eubacteriales</taxon>
        <taxon>Peptococcaceae</taxon>
        <taxon>Desulforamulus</taxon>
    </lineage>
</organism>
<proteinExistence type="inferred from homology"/>
<dbReference type="InterPro" id="IPR002104">
    <property type="entry name" value="Integrase_catalytic"/>
</dbReference>
<feature type="domain" description="Tyr recombinase" evidence="7">
    <location>
        <begin position="161"/>
        <end position="356"/>
    </location>
</feature>
<sequence length="367" mass="42142">MAQIKLLKTGVYNITVYLGKDNQGKKVTKSKVFHGKKREAEQFAKIFETKLRKSLQPGSQMLVSDYLDYWLKRIQPSIEERTFKTYSWHLKRLKETLGDIELGELKVLLVQERLNELKDISETSVRKITTTFRTALRQAVVWELLEKDPTVGLRLPRNPKKEKKVLSSDELIKFLNAAKEYKYYLVLRILAVTGMRLGECLGLMWKDLNFDKGTMKILRSADSKTRKVLDKPKNDSSRRTVTIDKETVELLKTHRKKQAKRKVTSIRIEDELVFHVNGRPITHKAIDRTIKTALKKAELPMIRIHDLRHTAGSILLDAGYSLPTVSSLLGHSTPATTAAIYSHAIRRDINVTDALSHSEIQSEKNIK</sequence>
<dbReference type="KEGG" id="drm:Dred_2783"/>
<dbReference type="HOGENOM" id="CLU_027562_17_1_9"/>
<gene>
    <name evidence="9" type="ordered locus">Dred_2783</name>
</gene>
<dbReference type="PANTHER" id="PTHR30349">
    <property type="entry name" value="PHAGE INTEGRASE-RELATED"/>
    <property type="match status" value="1"/>
</dbReference>
<dbReference type="SUPFAM" id="SSF56349">
    <property type="entry name" value="DNA breaking-rejoining enzymes"/>
    <property type="match status" value="1"/>
</dbReference>
<dbReference type="Pfam" id="PF00589">
    <property type="entry name" value="Phage_integrase"/>
    <property type="match status" value="1"/>
</dbReference>
<dbReference type="GO" id="GO:0003677">
    <property type="term" value="F:DNA binding"/>
    <property type="evidence" value="ECO:0007669"/>
    <property type="project" value="UniProtKB-UniRule"/>
</dbReference>
<evidence type="ECO:0000313" key="9">
    <source>
        <dbReference type="EMBL" id="ABO51287.1"/>
    </source>
</evidence>
<dbReference type="PANTHER" id="PTHR30349:SF64">
    <property type="entry name" value="PROPHAGE INTEGRASE INTD-RELATED"/>
    <property type="match status" value="1"/>
</dbReference>
<keyword evidence="10" id="KW-1185">Reference proteome</keyword>
<evidence type="ECO:0000313" key="10">
    <source>
        <dbReference type="Proteomes" id="UP000001556"/>
    </source>
</evidence>
<dbReference type="InterPro" id="IPR010998">
    <property type="entry name" value="Integrase_recombinase_N"/>
</dbReference>
<accession>A4J884</accession>
<keyword evidence="3" id="KW-0229">DNA integration</keyword>
<dbReference type="InterPro" id="IPR050090">
    <property type="entry name" value="Tyrosine_recombinase_XerCD"/>
</dbReference>
<evidence type="ECO:0000259" key="8">
    <source>
        <dbReference type="PROSITE" id="PS51900"/>
    </source>
</evidence>
<dbReference type="InterPro" id="IPR011010">
    <property type="entry name" value="DNA_brk_join_enz"/>
</dbReference>
<dbReference type="PROSITE" id="PS51900">
    <property type="entry name" value="CB"/>
    <property type="match status" value="1"/>
</dbReference>
<evidence type="ECO:0000256" key="3">
    <source>
        <dbReference type="ARBA" id="ARBA00022908"/>
    </source>
</evidence>
<keyword evidence="4 6" id="KW-0238">DNA-binding</keyword>
<dbReference type="EMBL" id="CP000612">
    <property type="protein sequence ID" value="ABO51287.1"/>
    <property type="molecule type" value="Genomic_DNA"/>
</dbReference>
<dbReference type="Gene3D" id="1.10.150.130">
    <property type="match status" value="1"/>
</dbReference>
<evidence type="ECO:0000256" key="4">
    <source>
        <dbReference type="ARBA" id="ARBA00023125"/>
    </source>
</evidence>
<dbReference type="STRING" id="349161.Dred_2783"/>
<dbReference type="eggNOG" id="COG0582">
    <property type="taxonomic scope" value="Bacteria"/>
</dbReference>
<dbReference type="GO" id="GO:0006310">
    <property type="term" value="P:DNA recombination"/>
    <property type="evidence" value="ECO:0007669"/>
    <property type="project" value="UniProtKB-KW"/>
</dbReference>
<dbReference type="OrthoDB" id="9785687at2"/>
<dbReference type="PROSITE" id="PS51898">
    <property type="entry name" value="TYR_RECOMBINASE"/>
    <property type="match status" value="1"/>
</dbReference>
<feature type="domain" description="Core-binding (CB)" evidence="8">
    <location>
        <begin position="61"/>
        <end position="140"/>
    </location>
</feature>
<dbReference type="Proteomes" id="UP000001556">
    <property type="component" value="Chromosome"/>
</dbReference>
<comment type="function">
    <text evidence="1">Site-specific tyrosine recombinase, which acts by catalyzing the cutting and rejoining of the recombining DNA molecules.</text>
</comment>
<dbReference type="GO" id="GO:0015074">
    <property type="term" value="P:DNA integration"/>
    <property type="evidence" value="ECO:0007669"/>
    <property type="project" value="UniProtKB-KW"/>
</dbReference>
<evidence type="ECO:0000256" key="5">
    <source>
        <dbReference type="ARBA" id="ARBA00023172"/>
    </source>
</evidence>
<dbReference type="InterPro" id="IPR013762">
    <property type="entry name" value="Integrase-like_cat_sf"/>
</dbReference>
<dbReference type="RefSeq" id="WP_011879082.1">
    <property type="nucleotide sequence ID" value="NC_009253.1"/>
</dbReference>
<dbReference type="InterPro" id="IPR004107">
    <property type="entry name" value="Integrase_SAM-like_N"/>
</dbReference>
<dbReference type="AlphaFoldDB" id="A4J884"/>
<reference evidence="9 10" key="1">
    <citation type="submission" date="2007-03" db="EMBL/GenBank/DDBJ databases">
        <title>Complete sequence of Desulfotomaculum reducens MI-1.</title>
        <authorList>
            <consortium name="US DOE Joint Genome Institute"/>
            <person name="Copeland A."/>
            <person name="Lucas S."/>
            <person name="Lapidus A."/>
            <person name="Barry K."/>
            <person name="Detter J.C."/>
            <person name="Glavina del Rio T."/>
            <person name="Hammon N."/>
            <person name="Israni S."/>
            <person name="Dalin E."/>
            <person name="Tice H."/>
            <person name="Pitluck S."/>
            <person name="Sims D."/>
            <person name="Brettin T."/>
            <person name="Bruce D."/>
            <person name="Han C."/>
            <person name="Tapia R."/>
            <person name="Schmutz J."/>
            <person name="Larimer F."/>
            <person name="Land M."/>
            <person name="Hauser L."/>
            <person name="Kyrpides N."/>
            <person name="Kim E."/>
            <person name="Tebo B.M."/>
            <person name="Richardson P."/>
        </authorList>
    </citation>
    <scope>NUCLEOTIDE SEQUENCE [LARGE SCALE GENOMIC DNA]</scope>
    <source>
        <strain evidence="9 10">MI-1</strain>
    </source>
</reference>
<comment type="similarity">
    <text evidence="2">Belongs to the 'phage' integrase family.</text>
</comment>
<protein>
    <submittedName>
        <fullName evidence="9">Phage integrase family protein</fullName>
    </submittedName>
</protein>
<name>A4J884_DESRM</name>
<dbReference type="Pfam" id="PF14659">
    <property type="entry name" value="Phage_int_SAM_3"/>
    <property type="match status" value="1"/>
</dbReference>
<dbReference type="InterPro" id="IPR044068">
    <property type="entry name" value="CB"/>
</dbReference>
<evidence type="ECO:0000256" key="6">
    <source>
        <dbReference type="PROSITE-ProRule" id="PRU01248"/>
    </source>
</evidence>
<evidence type="ECO:0000256" key="2">
    <source>
        <dbReference type="ARBA" id="ARBA00008857"/>
    </source>
</evidence>
<dbReference type="CDD" id="cd01189">
    <property type="entry name" value="INT_ICEBs1_C_like"/>
    <property type="match status" value="1"/>
</dbReference>
<keyword evidence="5" id="KW-0233">DNA recombination</keyword>
<dbReference type="Gene3D" id="1.10.443.10">
    <property type="entry name" value="Intergrase catalytic core"/>
    <property type="match status" value="1"/>
</dbReference>
<evidence type="ECO:0000256" key="1">
    <source>
        <dbReference type="ARBA" id="ARBA00003283"/>
    </source>
</evidence>